<dbReference type="InterPro" id="IPR002893">
    <property type="entry name" value="Znf_MYND"/>
</dbReference>
<dbReference type="STRING" id="576137.A0A1L7X0C8"/>
<dbReference type="GO" id="GO:0008270">
    <property type="term" value="F:zinc ion binding"/>
    <property type="evidence" value="ECO:0007669"/>
    <property type="project" value="UniProtKB-KW"/>
</dbReference>
<evidence type="ECO:0000256" key="2">
    <source>
        <dbReference type="ARBA" id="ARBA00022771"/>
    </source>
</evidence>
<proteinExistence type="predicted"/>
<accession>A0A1L7X0C8</accession>
<dbReference type="PROSITE" id="PS01360">
    <property type="entry name" value="ZF_MYND_1"/>
    <property type="match status" value="1"/>
</dbReference>
<dbReference type="Gene3D" id="1.10.220.160">
    <property type="match status" value="1"/>
</dbReference>
<dbReference type="AlphaFoldDB" id="A0A1L7X0C8"/>
<keyword evidence="3" id="KW-0862">Zinc</keyword>
<dbReference type="PROSITE" id="PS50865">
    <property type="entry name" value="ZF_MYND_2"/>
    <property type="match status" value="1"/>
</dbReference>
<evidence type="ECO:0000256" key="1">
    <source>
        <dbReference type="ARBA" id="ARBA00022723"/>
    </source>
</evidence>
<protein>
    <recommendedName>
        <fullName evidence="5">MYND-type domain-containing protein</fullName>
    </recommendedName>
</protein>
<feature type="domain" description="MYND-type" evidence="5">
    <location>
        <begin position="6"/>
        <end position="43"/>
    </location>
</feature>
<dbReference type="EMBL" id="FJOG01000012">
    <property type="protein sequence ID" value="CZR58472.1"/>
    <property type="molecule type" value="Genomic_DNA"/>
</dbReference>
<dbReference type="Pfam" id="PF01753">
    <property type="entry name" value="zf-MYND"/>
    <property type="match status" value="1"/>
</dbReference>
<name>A0A1L7X0C8_9HELO</name>
<evidence type="ECO:0000259" key="5">
    <source>
        <dbReference type="PROSITE" id="PS50865"/>
    </source>
</evidence>
<evidence type="ECO:0000313" key="7">
    <source>
        <dbReference type="Proteomes" id="UP000184330"/>
    </source>
</evidence>
<evidence type="ECO:0000313" key="6">
    <source>
        <dbReference type="EMBL" id="CZR58472.1"/>
    </source>
</evidence>
<dbReference type="Gene3D" id="6.10.140.2220">
    <property type="match status" value="1"/>
</dbReference>
<organism evidence="6 7">
    <name type="scientific">Phialocephala subalpina</name>
    <dbReference type="NCBI Taxonomy" id="576137"/>
    <lineage>
        <taxon>Eukaryota</taxon>
        <taxon>Fungi</taxon>
        <taxon>Dikarya</taxon>
        <taxon>Ascomycota</taxon>
        <taxon>Pezizomycotina</taxon>
        <taxon>Leotiomycetes</taxon>
        <taxon>Helotiales</taxon>
        <taxon>Mollisiaceae</taxon>
        <taxon>Phialocephala</taxon>
        <taxon>Phialocephala fortinii species complex</taxon>
    </lineage>
</organism>
<keyword evidence="2 4" id="KW-0863">Zinc-finger</keyword>
<reference evidence="6 7" key="1">
    <citation type="submission" date="2016-03" db="EMBL/GenBank/DDBJ databases">
        <authorList>
            <person name="Ploux O."/>
        </authorList>
    </citation>
    <scope>NUCLEOTIDE SEQUENCE [LARGE SCALE GENOMIC DNA]</scope>
    <source>
        <strain evidence="6 7">UAMH 11012</strain>
    </source>
</reference>
<dbReference type="SUPFAM" id="SSF144232">
    <property type="entry name" value="HIT/MYND zinc finger-like"/>
    <property type="match status" value="1"/>
</dbReference>
<gene>
    <name evidence="6" type="ORF">PAC_08364</name>
</gene>
<keyword evidence="1" id="KW-0479">Metal-binding</keyword>
<keyword evidence="7" id="KW-1185">Reference proteome</keyword>
<evidence type="ECO:0000256" key="3">
    <source>
        <dbReference type="ARBA" id="ARBA00022833"/>
    </source>
</evidence>
<dbReference type="Proteomes" id="UP000184330">
    <property type="component" value="Unassembled WGS sequence"/>
</dbReference>
<evidence type="ECO:0000256" key="4">
    <source>
        <dbReference type="PROSITE-ProRule" id="PRU00134"/>
    </source>
</evidence>
<dbReference type="OrthoDB" id="437457at2759"/>
<sequence>MDTTTCHHCYKEAASIECSSCKALSYCSEACQKADEGPHEVICQGFEDFHREKPKPEHHLCLLLPVKDRNPKLIWMNFDTKGKDGVAFEEPNLDELWQRLTPIYSSAPFKSFDISQGTYVVRVMAGNTDFADGSEENRCLTHLMGGKEQYTWRGPILVMRRTGSVNDEHPPYADVEASDVEAIKKHFANEMSTKLKLDEDLDFKCKHPDPRFHVPNGVKGVLISCLGDMHDFNQAKFCQISLSRKDTVFMGGAEISSVSKHMGLTLRLLKTRSMESVWWQMKSDSKDKDGNPFDSSENMAPWPILVNAGLKVDSDTWGHIDYQVWDRGPVGSVVVVRQDKKPLEPRHIEVFESSGRNVIMPAMSAQGEKWEMFAESDMDKKRKARRLAEREELITEYMSRESFESFLEDYKKMKIDQGYESWAEIQSPFLA</sequence>